<dbReference type="EMBL" id="JBEVCJ010000059">
    <property type="protein sequence ID" value="MET1257399.1"/>
    <property type="molecule type" value="Genomic_DNA"/>
</dbReference>
<comment type="caution">
    <text evidence="1">The sequence shown here is derived from an EMBL/GenBank/DDBJ whole genome shotgun (WGS) entry which is preliminary data.</text>
</comment>
<name>A0ABV2BZN7_9GAMM</name>
<organism evidence="1 2">
    <name type="scientific">Aliikangiella maris</name>
    <dbReference type="NCBI Taxonomy" id="3162458"/>
    <lineage>
        <taxon>Bacteria</taxon>
        <taxon>Pseudomonadati</taxon>
        <taxon>Pseudomonadota</taxon>
        <taxon>Gammaproteobacteria</taxon>
        <taxon>Oceanospirillales</taxon>
        <taxon>Pleioneaceae</taxon>
        <taxon>Aliikangiella</taxon>
    </lineage>
</organism>
<sequence>TVKSKCPRFLSNYIPWQMRNHPMVRLGARGGFNMNGVRNGMPLRNHSWSIRHRRYNKVVERLLNRDMKANPNMSPRQAADRLHYYADRARRILTNSTRQLGKK</sequence>
<dbReference type="Proteomes" id="UP001548189">
    <property type="component" value="Unassembled WGS sequence"/>
</dbReference>
<proteinExistence type="predicted"/>
<evidence type="ECO:0000313" key="2">
    <source>
        <dbReference type="Proteomes" id="UP001548189"/>
    </source>
</evidence>
<reference evidence="1 2" key="1">
    <citation type="submission" date="2024-06" db="EMBL/GenBank/DDBJ databases">
        <authorList>
            <person name="Li F."/>
        </authorList>
    </citation>
    <scope>NUCLEOTIDE SEQUENCE [LARGE SCALE GENOMIC DNA]</scope>
    <source>
        <strain evidence="1 2">GXAS 311</strain>
    </source>
</reference>
<gene>
    <name evidence="1" type="ORF">ABVT43_19865</name>
</gene>
<protein>
    <submittedName>
        <fullName evidence="1">Uncharacterized protein</fullName>
    </submittedName>
</protein>
<accession>A0ABV2BZN7</accession>
<evidence type="ECO:0000313" key="1">
    <source>
        <dbReference type="EMBL" id="MET1257399.1"/>
    </source>
</evidence>
<feature type="non-terminal residue" evidence="1">
    <location>
        <position position="1"/>
    </location>
</feature>
<keyword evidence="2" id="KW-1185">Reference proteome</keyword>
<dbReference type="RefSeq" id="WP_353897983.1">
    <property type="nucleotide sequence ID" value="NZ_JBEVCJ010000059.1"/>
</dbReference>